<dbReference type="EMBL" id="CP002530">
    <property type="protein sequence ID" value="ADY37454.1"/>
    <property type="molecule type" value="Genomic_DNA"/>
</dbReference>
<keyword evidence="1" id="KW-0472">Membrane</keyword>
<reference evidence="2 3" key="1">
    <citation type="journal article" date="2011" name="Stand. Genomic Sci.">
        <title>Complete genome sequence of Bacteroides salanitronis type strain (BL78).</title>
        <authorList>
            <person name="Gronow S."/>
            <person name="Held B."/>
            <person name="Lucas S."/>
            <person name="Lapidus A."/>
            <person name="Del Rio T.G."/>
            <person name="Nolan M."/>
            <person name="Tice H."/>
            <person name="Deshpande S."/>
            <person name="Cheng J.F."/>
            <person name="Pitluck S."/>
            <person name="Liolios K."/>
            <person name="Pagani I."/>
            <person name="Ivanova N."/>
            <person name="Mavromatis K."/>
            <person name="Pati A."/>
            <person name="Tapia R."/>
            <person name="Han C."/>
            <person name="Goodwin L."/>
            <person name="Chen A."/>
            <person name="Palaniappan K."/>
            <person name="Land M."/>
            <person name="Hauser L."/>
            <person name="Chang Y.J."/>
            <person name="Jeffries C.D."/>
            <person name="Brambilla E.M."/>
            <person name="Rohde M."/>
            <person name="Goker M."/>
            <person name="Detter J.C."/>
            <person name="Woyke T."/>
            <person name="Bristow J."/>
            <person name="Markowitz V."/>
            <person name="Hugenholtz P."/>
            <person name="Kyrpides N.C."/>
            <person name="Klenk H.P."/>
            <person name="Eisen J.A."/>
        </authorList>
    </citation>
    <scope>NUCLEOTIDE SEQUENCE [LARGE SCALE GENOMIC DNA]</scope>
    <source>
        <strain evidence="2 3">DSM 18170</strain>
    </source>
</reference>
<dbReference type="STRING" id="667015.Bacsa_2924"/>
<organism evidence="2 3">
    <name type="scientific">Phocaeicola salanitronis (strain DSM 18170 / JCM 13657 / CCUG 60908 / BL78)</name>
    <name type="common">Bacteroides salanitronis</name>
    <dbReference type="NCBI Taxonomy" id="667015"/>
    <lineage>
        <taxon>Bacteria</taxon>
        <taxon>Pseudomonadati</taxon>
        <taxon>Bacteroidota</taxon>
        <taxon>Bacteroidia</taxon>
        <taxon>Bacteroidales</taxon>
        <taxon>Bacteroidaceae</taxon>
        <taxon>Phocaeicola</taxon>
    </lineage>
</organism>
<evidence type="ECO:0000256" key="1">
    <source>
        <dbReference type="SAM" id="Phobius"/>
    </source>
</evidence>
<evidence type="ECO:0000313" key="2">
    <source>
        <dbReference type="EMBL" id="ADY37454.1"/>
    </source>
</evidence>
<proteinExistence type="predicted"/>
<dbReference type="KEGG" id="bsa:Bacsa_2924"/>
<evidence type="ECO:0008006" key="4">
    <source>
        <dbReference type="Google" id="ProtNLM"/>
    </source>
</evidence>
<sequence length="170" mass="18648">MESVVKLYSLPYSNVKTYGAALLFVIGNIALPQLFHLVPQGGMTWLPIYFFTLVGAYKYGWKVGLLTAVASPLVNSALFGMPAPAVLPAILLKSVLLAIGAGYVAHRFRKVSVLALLAVVLFYQCIGTLGEWAFFTDSFYAAVQDFRMGIPGMLLQVFGGYAFIRWLIQK</sequence>
<dbReference type="OrthoDB" id="1004635at2"/>
<feature type="transmembrane region" description="Helical" evidence="1">
    <location>
        <begin position="85"/>
        <end position="104"/>
    </location>
</feature>
<dbReference type="HOGENOM" id="CLU_1575354_0_0_10"/>
<evidence type="ECO:0000313" key="3">
    <source>
        <dbReference type="Proteomes" id="UP000007486"/>
    </source>
</evidence>
<feature type="transmembrane region" description="Helical" evidence="1">
    <location>
        <begin position="150"/>
        <end position="168"/>
    </location>
</feature>
<keyword evidence="3" id="KW-1185">Reference proteome</keyword>
<keyword evidence="1" id="KW-1133">Transmembrane helix</keyword>
<protein>
    <recommendedName>
        <fullName evidence="4">ECF transporter S component</fullName>
    </recommendedName>
</protein>
<dbReference type="RefSeq" id="WP_013618827.1">
    <property type="nucleotide sequence ID" value="NC_015164.1"/>
</dbReference>
<dbReference type="AlphaFoldDB" id="F0R1Y8"/>
<keyword evidence="1" id="KW-0812">Transmembrane</keyword>
<gene>
    <name evidence="2" type="ordered locus">Bacsa_2924</name>
</gene>
<dbReference type="Proteomes" id="UP000007486">
    <property type="component" value="Chromosome"/>
</dbReference>
<name>F0R1Y8_PHOSB</name>
<feature type="transmembrane region" description="Helical" evidence="1">
    <location>
        <begin position="20"/>
        <end position="38"/>
    </location>
</feature>
<feature type="transmembrane region" description="Helical" evidence="1">
    <location>
        <begin position="111"/>
        <end position="130"/>
    </location>
</feature>
<dbReference type="eggNOG" id="ENOG502ZP1V">
    <property type="taxonomic scope" value="Bacteria"/>
</dbReference>
<accession>F0R1Y8</accession>